<dbReference type="InterPro" id="IPR014001">
    <property type="entry name" value="Helicase_ATP-bd"/>
</dbReference>
<keyword evidence="1" id="KW-0547">Nucleotide-binding</keyword>
<dbReference type="SUPFAM" id="SSF52980">
    <property type="entry name" value="Restriction endonuclease-like"/>
    <property type="match status" value="1"/>
</dbReference>
<dbReference type="Gene3D" id="3.40.50.300">
    <property type="entry name" value="P-loop containing nucleotide triphosphate hydrolases"/>
    <property type="match status" value="2"/>
</dbReference>
<dbReference type="GO" id="GO:0006281">
    <property type="term" value="P:DNA repair"/>
    <property type="evidence" value="ECO:0007669"/>
    <property type="project" value="UniProtKB-KW"/>
</dbReference>
<evidence type="ECO:0008006" key="11">
    <source>
        <dbReference type="Google" id="ProtNLM"/>
    </source>
</evidence>
<dbReference type="CDD" id="cd20075">
    <property type="entry name" value="XPF_nuclease_XPF_arch"/>
    <property type="match status" value="1"/>
</dbReference>
<dbReference type="GO" id="GO:0004386">
    <property type="term" value="F:helicase activity"/>
    <property type="evidence" value="ECO:0007669"/>
    <property type="project" value="UniProtKB-KW"/>
</dbReference>
<dbReference type="FunFam" id="3.40.50.300:FF:001992">
    <property type="entry name" value="ATP-dependent RNA helicase, putative"/>
    <property type="match status" value="1"/>
</dbReference>
<dbReference type="Pfam" id="PF00270">
    <property type="entry name" value="DEAD"/>
    <property type="match status" value="1"/>
</dbReference>
<dbReference type="PROSITE" id="PS51194">
    <property type="entry name" value="HELICASE_CTER"/>
    <property type="match status" value="1"/>
</dbReference>
<proteinExistence type="predicted"/>
<feature type="domain" description="Helicase ATP-binding" evidence="8">
    <location>
        <begin position="30"/>
        <end position="198"/>
    </location>
</feature>
<comment type="caution">
    <text evidence="10">The sequence shown here is derived from an EMBL/GenBank/DDBJ whole genome shotgun (WGS) entry which is preliminary data.</text>
</comment>
<dbReference type="AlphaFoldDB" id="A0A0F9GCC5"/>
<keyword evidence="5" id="KW-0067">ATP-binding</keyword>
<dbReference type="Pfam" id="PF21210">
    <property type="entry name" value="RNA_helicase_helical"/>
    <property type="match status" value="1"/>
</dbReference>
<dbReference type="PROSITE" id="PS51192">
    <property type="entry name" value="HELICASE_ATP_BIND_1"/>
    <property type="match status" value="1"/>
</dbReference>
<evidence type="ECO:0000256" key="2">
    <source>
        <dbReference type="ARBA" id="ARBA00022763"/>
    </source>
</evidence>
<dbReference type="InterPro" id="IPR027417">
    <property type="entry name" value="P-loop_NTPase"/>
</dbReference>
<dbReference type="Gene3D" id="1.20.1320.20">
    <property type="entry name" value="hef helicase domain"/>
    <property type="match status" value="1"/>
</dbReference>
<dbReference type="NCBIfam" id="NF010337">
    <property type="entry name" value="PRK13766.1"/>
    <property type="match status" value="1"/>
</dbReference>
<organism evidence="10">
    <name type="scientific">marine sediment metagenome</name>
    <dbReference type="NCBI Taxonomy" id="412755"/>
    <lineage>
        <taxon>unclassified sequences</taxon>
        <taxon>metagenomes</taxon>
        <taxon>ecological metagenomes</taxon>
    </lineage>
</organism>
<dbReference type="SMART" id="SM00490">
    <property type="entry name" value="HELICc"/>
    <property type="match status" value="1"/>
</dbReference>
<dbReference type="GO" id="GO:0005524">
    <property type="term" value="F:ATP binding"/>
    <property type="evidence" value="ECO:0007669"/>
    <property type="project" value="UniProtKB-KW"/>
</dbReference>
<dbReference type="GO" id="GO:0004518">
    <property type="term" value="F:nuclease activity"/>
    <property type="evidence" value="ECO:0007669"/>
    <property type="project" value="InterPro"/>
</dbReference>
<dbReference type="SMART" id="SM00487">
    <property type="entry name" value="DEXDc"/>
    <property type="match status" value="1"/>
</dbReference>
<accession>A0A0F9GCC5</accession>
<dbReference type="Pfam" id="PF02732">
    <property type="entry name" value="ERCC4"/>
    <property type="match status" value="1"/>
</dbReference>
<dbReference type="SMART" id="SM00891">
    <property type="entry name" value="ERCC4"/>
    <property type="match status" value="1"/>
</dbReference>
<dbReference type="Pfam" id="PF00271">
    <property type="entry name" value="Helicase_C"/>
    <property type="match status" value="1"/>
</dbReference>
<name>A0A0F9GCC5_9ZZZZ</name>
<evidence type="ECO:0000259" key="9">
    <source>
        <dbReference type="PROSITE" id="PS51194"/>
    </source>
</evidence>
<evidence type="ECO:0000313" key="10">
    <source>
        <dbReference type="EMBL" id="KKL88191.1"/>
    </source>
</evidence>
<dbReference type="PANTHER" id="PTHR14025:SF20">
    <property type="entry name" value="FANCONI ANEMIA GROUP M PROTEIN"/>
    <property type="match status" value="1"/>
</dbReference>
<dbReference type="Gene3D" id="3.40.50.10130">
    <property type="match status" value="1"/>
</dbReference>
<dbReference type="GO" id="GO:0016787">
    <property type="term" value="F:hydrolase activity"/>
    <property type="evidence" value="ECO:0007669"/>
    <property type="project" value="UniProtKB-KW"/>
</dbReference>
<evidence type="ECO:0000256" key="6">
    <source>
        <dbReference type="ARBA" id="ARBA00023125"/>
    </source>
</evidence>
<dbReference type="EMBL" id="LAZR01020636">
    <property type="protein sequence ID" value="KKL88191.1"/>
    <property type="molecule type" value="Genomic_DNA"/>
</dbReference>
<sequence length="645" mass="74117">MILVSKKDVFIVHPLIKQNLIVRREYQENIFVNCLNNNCLVVIPTGLGKTVIALMLAVHRLTELPDTKIIFLAPTKPLVEQHHNSFLNLTSLPPESLKSLTGTTAPEKRKEMWETVKVAFMTPQVLQNDLISELYSVKDVSLLIFDECHRAVGDYAYCFIAKKYRDLSKNAQILGLTASPGSTVEKINEIKQNLFIDHIEIRTEKDSDVTPYIHKVDNEWIKIQLPSEFLEIKKILEELLKESYKFLKENNFLNSSDLRKVTRKDILEIDHKINIKISNTREQDEKYQMFYAKKLTANAIRLSHMIELVETQGINALNDYFKKNDAKIKNNTANKSLKELYHNKNIQQVQKLTLELCSRGIVHPKVEKLSEILTEQIDQNLNSRILVFCHFRDSVNNIVRFFEDHEIVKVHKFVGQATKGSDRGLTQKEQIKLLKDFKAGIYNTLIGTSVAEEGLDIEECDLVVFYDIIPSAIRSIQRRGRTGRKKEGKVLLLIAEGTRDEGYYWAEKGKEKKMKTSLERIKNSETQSKLGQSDLLNFISSKKDDISESIELNNIEQKSIKRIEGSENFEILCDSRETASSVVRTLSLMGLSLKLEQLPVGDYIISERVGIERKSAKDFNDSIIDGRLFSELSELREKFLRPILI</sequence>
<reference evidence="10" key="1">
    <citation type="journal article" date="2015" name="Nature">
        <title>Complex archaea that bridge the gap between prokaryotes and eukaryotes.</title>
        <authorList>
            <person name="Spang A."/>
            <person name="Saw J.H."/>
            <person name="Jorgensen S.L."/>
            <person name="Zaremba-Niedzwiedzka K."/>
            <person name="Martijn J."/>
            <person name="Lind A.E."/>
            <person name="van Eijk R."/>
            <person name="Schleper C."/>
            <person name="Guy L."/>
            <person name="Ettema T.J."/>
        </authorList>
    </citation>
    <scope>NUCLEOTIDE SEQUENCE</scope>
</reference>
<feature type="non-terminal residue" evidence="10">
    <location>
        <position position="645"/>
    </location>
</feature>
<keyword evidence="4" id="KW-0347">Helicase</keyword>
<dbReference type="InterPro" id="IPR011545">
    <property type="entry name" value="DEAD/DEAH_box_helicase_dom"/>
</dbReference>
<evidence type="ECO:0000256" key="3">
    <source>
        <dbReference type="ARBA" id="ARBA00022801"/>
    </source>
</evidence>
<dbReference type="InterPro" id="IPR001650">
    <property type="entry name" value="Helicase_C-like"/>
</dbReference>
<dbReference type="SUPFAM" id="SSF52540">
    <property type="entry name" value="P-loop containing nucleoside triphosphate hydrolases"/>
    <property type="match status" value="1"/>
</dbReference>
<dbReference type="InterPro" id="IPR011335">
    <property type="entry name" value="Restrct_endonuc-II-like"/>
</dbReference>
<evidence type="ECO:0000256" key="1">
    <source>
        <dbReference type="ARBA" id="ARBA00022741"/>
    </source>
</evidence>
<protein>
    <recommendedName>
        <fullName evidence="11">DEAD/DEAH box helicase</fullName>
    </recommendedName>
</protein>
<evidence type="ECO:0000256" key="4">
    <source>
        <dbReference type="ARBA" id="ARBA00022806"/>
    </source>
</evidence>
<dbReference type="InterPro" id="IPR006166">
    <property type="entry name" value="ERCC4_domain"/>
</dbReference>
<evidence type="ECO:0000256" key="7">
    <source>
        <dbReference type="ARBA" id="ARBA00023204"/>
    </source>
</evidence>
<dbReference type="GO" id="GO:0003677">
    <property type="term" value="F:DNA binding"/>
    <property type="evidence" value="ECO:0007669"/>
    <property type="project" value="UniProtKB-KW"/>
</dbReference>
<feature type="domain" description="Helicase C-terminal" evidence="9">
    <location>
        <begin position="365"/>
        <end position="536"/>
    </location>
</feature>
<keyword evidence="6" id="KW-0238">DNA-binding</keyword>
<keyword evidence="3" id="KW-0378">Hydrolase</keyword>
<gene>
    <name evidence="10" type="ORF">LCGC14_1927180</name>
</gene>
<dbReference type="InterPro" id="IPR041755">
    <property type="entry name" value="Hef_ID"/>
</dbReference>
<evidence type="ECO:0000259" key="8">
    <source>
        <dbReference type="PROSITE" id="PS51192"/>
    </source>
</evidence>
<evidence type="ECO:0000256" key="5">
    <source>
        <dbReference type="ARBA" id="ARBA00022840"/>
    </source>
</evidence>
<dbReference type="PANTHER" id="PTHR14025">
    <property type="entry name" value="FANCONI ANEMIA GROUP M FANCM FAMILY MEMBER"/>
    <property type="match status" value="1"/>
</dbReference>
<keyword evidence="2" id="KW-0227">DNA damage</keyword>
<keyword evidence="7" id="KW-0234">DNA repair</keyword>